<evidence type="ECO:0000313" key="3">
    <source>
        <dbReference type="Proteomes" id="UP000013966"/>
    </source>
</evidence>
<dbReference type="Proteomes" id="UP000013966">
    <property type="component" value="Plasmid p1"/>
</dbReference>
<keyword evidence="3" id="KW-1185">Reference proteome</keyword>
<dbReference type="PATRIC" id="fig|758793.3.peg.6173"/>
<keyword evidence="2" id="KW-0614">Plasmid</keyword>
<dbReference type="KEGG" id="buo:BRPE64_DCDS10320"/>
<protein>
    <submittedName>
        <fullName evidence="2">Uncharacterized protein</fullName>
    </submittedName>
</protein>
<proteinExistence type="predicted"/>
<feature type="region of interest" description="Disordered" evidence="1">
    <location>
        <begin position="40"/>
        <end position="90"/>
    </location>
</feature>
<reference evidence="2 3" key="1">
    <citation type="journal article" date="2013" name="Genome Announc.">
        <title>Complete Genome Sequence of Burkholderia sp. Strain RPE64, Bacterial Symbiont of the Bean Bug Riptortus pedestris.</title>
        <authorList>
            <person name="Shibata T.F."/>
            <person name="Maeda T."/>
            <person name="Nikoh N."/>
            <person name="Yamaguchi K."/>
            <person name="Oshima K."/>
            <person name="Hattori M."/>
            <person name="Nishiyama T."/>
            <person name="Hasebe M."/>
            <person name="Fukatsu T."/>
            <person name="Kikuchi Y."/>
            <person name="Shigenobu S."/>
        </authorList>
    </citation>
    <scope>NUCLEOTIDE SEQUENCE [LARGE SCALE GENOMIC DNA]</scope>
    <source>
        <plasmid evidence="2 3">p1</plasmid>
    </source>
</reference>
<evidence type="ECO:0000313" key="2">
    <source>
        <dbReference type="EMBL" id="BAN27968.1"/>
    </source>
</evidence>
<gene>
    <name evidence="2" type="ORF">BRPE64_DCDS10320</name>
</gene>
<evidence type="ECO:0000256" key="1">
    <source>
        <dbReference type="SAM" id="MobiDB-lite"/>
    </source>
</evidence>
<feature type="compositionally biased region" description="Low complexity" evidence="1">
    <location>
        <begin position="76"/>
        <end position="86"/>
    </location>
</feature>
<name>R4WTL4_9BURK</name>
<geneLocation type="plasmid" evidence="2 3">
    <name>p1</name>
</geneLocation>
<organism evidence="2 3">
    <name type="scientific">Caballeronia insecticola</name>
    <dbReference type="NCBI Taxonomy" id="758793"/>
    <lineage>
        <taxon>Bacteria</taxon>
        <taxon>Pseudomonadati</taxon>
        <taxon>Pseudomonadota</taxon>
        <taxon>Betaproteobacteria</taxon>
        <taxon>Burkholderiales</taxon>
        <taxon>Burkholderiaceae</taxon>
        <taxon>Caballeronia</taxon>
    </lineage>
</organism>
<dbReference type="EMBL" id="AP013061">
    <property type="protein sequence ID" value="BAN27968.1"/>
    <property type="molecule type" value="Genomic_DNA"/>
</dbReference>
<feature type="compositionally biased region" description="Pro residues" evidence="1">
    <location>
        <begin position="54"/>
        <end position="71"/>
    </location>
</feature>
<sequence>MRVRALAAEENAMTRKTMFRAWVLAWLVVAAVAWLGGCRKTAESGSTSSSSTAPAPPPAPSPQPASPPPPVQISDAAATATAGAAADEPGQLDQQVRINSFPSPVPPPSAETSPLTLMFVKAKAGHTTTFGDVEDALRDLIDAAGYDWRQFYAFPGGFAMVTRVEQTRPDWTPMPPPNRWAVNVGEIKNWSIAEVVRRFASAPSGFYQVLVFIVTDQPVVTSGKQATYSDLTSKLPPGADRLPSAISTRNTADGTRCTVLIYEFRKADGQDAAVVVPGSISARDHLQRSALWAGLAGAP</sequence>
<dbReference type="AlphaFoldDB" id="R4WTL4"/>
<dbReference type="HOGENOM" id="CLU_1118604_0_0_4"/>
<reference evidence="2 3" key="2">
    <citation type="journal article" date="2018" name="Int. J. Syst. Evol. Microbiol.">
        <title>Burkholderia insecticola sp. nov., a gut symbiotic bacterium of the bean bug Riptortus pedestris.</title>
        <authorList>
            <person name="Takeshita K."/>
            <person name="Tamaki H."/>
            <person name="Ohbayashi T."/>
            <person name="Meng X.-Y."/>
            <person name="Sone T."/>
            <person name="Mitani Y."/>
            <person name="Peeters C."/>
            <person name="Kikuchi Y."/>
            <person name="Vandamme P."/>
        </authorList>
    </citation>
    <scope>NUCLEOTIDE SEQUENCE [LARGE SCALE GENOMIC DNA]</scope>
    <source>
        <strain evidence="2">RPE64</strain>
        <plasmid evidence="2 3">p1</plasmid>
    </source>
</reference>
<accession>R4WTL4</accession>